<evidence type="ECO:0000313" key="2">
    <source>
        <dbReference type="Proteomes" id="UP000313645"/>
    </source>
</evidence>
<reference evidence="1 2" key="1">
    <citation type="submission" date="2019-02" db="EMBL/GenBank/DDBJ databases">
        <title>Marinobacter halodurans sp. nov., a marine bacterium isolated from sea tidal flat.</title>
        <authorList>
            <person name="Yoo Y."/>
            <person name="Lee D.W."/>
            <person name="Kim B.S."/>
            <person name="Kim J.-J."/>
        </authorList>
    </citation>
    <scope>NUCLEOTIDE SEQUENCE [LARGE SCALE GENOMIC DNA]</scope>
    <source>
        <strain evidence="1 2">YJ-S3-2</strain>
    </source>
</reference>
<dbReference type="EMBL" id="SJDL01000103">
    <property type="protein sequence ID" value="TBW45607.1"/>
    <property type="molecule type" value="Genomic_DNA"/>
</dbReference>
<accession>A0ABY1ZH42</accession>
<evidence type="ECO:0000313" key="1">
    <source>
        <dbReference type="EMBL" id="TBW45607.1"/>
    </source>
</evidence>
<proteinExistence type="predicted"/>
<keyword evidence="2" id="KW-1185">Reference proteome</keyword>
<name>A0ABY1ZH42_9GAMM</name>
<dbReference type="RefSeq" id="WP_131484278.1">
    <property type="nucleotide sequence ID" value="NZ_SJDL01000103.1"/>
</dbReference>
<protein>
    <submittedName>
        <fullName evidence="1">Uncharacterized protein</fullName>
    </submittedName>
</protein>
<gene>
    <name evidence="1" type="ORF">EZI54_23480</name>
</gene>
<sequence length="124" mass="14344">MSQNNIPSKENFLRAKAAMRKDDHGLSEVRERILAQLKSKGLHEFMVLYSRKTDTFGAYVFYEMDNQISEAAESGLSGEIKSLVIDELERVGRGSKESIKINFEFDSHENVLKNYEGDYYNRLR</sequence>
<comment type="caution">
    <text evidence="1">The sequence shown here is derived from an EMBL/GenBank/DDBJ whole genome shotgun (WGS) entry which is preliminary data.</text>
</comment>
<organism evidence="1 2">
    <name type="scientific">Marinobacter halodurans</name>
    <dbReference type="NCBI Taxonomy" id="2528979"/>
    <lineage>
        <taxon>Bacteria</taxon>
        <taxon>Pseudomonadati</taxon>
        <taxon>Pseudomonadota</taxon>
        <taxon>Gammaproteobacteria</taxon>
        <taxon>Pseudomonadales</taxon>
        <taxon>Marinobacteraceae</taxon>
        <taxon>Marinobacter</taxon>
    </lineage>
</organism>
<dbReference type="Proteomes" id="UP000313645">
    <property type="component" value="Unassembled WGS sequence"/>
</dbReference>